<accession>A0A645BC59</accession>
<keyword evidence="1" id="KW-0812">Transmembrane</keyword>
<reference evidence="2" key="1">
    <citation type="submission" date="2019-08" db="EMBL/GenBank/DDBJ databases">
        <authorList>
            <person name="Kucharzyk K."/>
            <person name="Murdoch R.W."/>
            <person name="Higgins S."/>
            <person name="Loffler F."/>
        </authorList>
    </citation>
    <scope>NUCLEOTIDE SEQUENCE</scope>
</reference>
<evidence type="ECO:0000256" key="1">
    <source>
        <dbReference type="SAM" id="Phobius"/>
    </source>
</evidence>
<organism evidence="2">
    <name type="scientific">bioreactor metagenome</name>
    <dbReference type="NCBI Taxonomy" id="1076179"/>
    <lineage>
        <taxon>unclassified sequences</taxon>
        <taxon>metagenomes</taxon>
        <taxon>ecological metagenomes</taxon>
    </lineage>
</organism>
<dbReference type="EMBL" id="VSSQ01018975">
    <property type="protein sequence ID" value="MPM62648.1"/>
    <property type="molecule type" value="Genomic_DNA"/>
</dbReference>
<name>A0A645BC59_9ZZZZ</name>
<sequence length="298" mass="33367">MRHFKAVAEGVLSVAGAVTQLSDYLCKLTIHVFDARFEKRLFGGLEDLDLNVLLRPFYYFLYAGRMDPAVHDQPLQREPGHFAAHGIKAAQRDGLRCVVDDEINSGECFKSPDVAAFAPDDTSLHLIGGKVYDADDHVGGKFNAAALDGCRDDLLSLAVRLAFRAFFKLFEAQPYNMVRVGLNLGKKLFAGLLARQLGDLLQFRDEFLLLCGEPVQLFLYMFIAVLEFFFFAADVLDLFVEIFFFLFQPALGTLELPAALFRVAVEFLPQSVYLFFALGENIALRDFGLFSSLLYDAL</sequence>
<keyword evidence="1" id="KW-1133">Transmembrane helix</keyword>
<dbReference type="AlphaFoldDB" id="A0A645BC59"/>
<feature type="transmembrane region" description="Helical" evidence="1">
    <location>
        <begin position="217"/>
        <end position="247"/>
    </location>
</feature>
<comment type="caution">
    <text evidence="2">The sequence shown here is derived from an EMBL/GenBank/DDBJ whole genome shotgun (WGS) entry which is preliminary data.</text>
</comment>
<keyword evidence="1" id="KW-0472">Membrane</keyword>
<gene>
    <name evidence="2" type="ORF">SDC9_109525</name>
</gene>
<evidence type="ECO:0000313" key="2">
    <source>
        <dbReference type="EMBL" id="MPM62648.1"/>
    </source>
</evidence>
<proteinExistence type="predicted"/>
<protein>
    <submittedName>
        <fullName evidence="2">Uncharacterized protein</fullName>
    </submittedName>
</protein>